<dbReference type="CDD" id="cd19086">
    <property type="entry name" value="AKR_AKR11C1"/>
    <property type="match status" value="1"/>
</dbReference>
<evidence type="ECO:0000313" key="2">
    <source>
        <dbReference type="EMBL" id="GAA1671797.1"/>
    </source>
</evidence>
<dbReference type="Proteomes" id="UP001500618">
    <property type="component" value="Unassembled WGS sequence"/>
</dbReference>
<gene>
    <name evidence="2" type="ORF">GCM10009765_21500</name>
</gene>
<keyword evidence="3" id="KW-1185">Reference proteome</keyword>
<evidence type="ECO:0000313" key="3">
    <source>
        <dbReference type="Proteomes" id="UP001500618"/>
    </source>
</evidence>
<dbReference type="InterPro" id="IPR023210">
    <property type="entry name" value="NADP_OxRdtase_dom"/>
</dbReference>
<dbReference type="InterPro" id="IPR053135">
    <property type="entry name" value="AKR2_Oxidoreductase"/>
</dbReference>
<name>A0ABP4SME5_9ACTN</name>
<dbReference type="RefSeq" id="WP_344309433.1">
    <property type="nucleotide sequence ID" value="NZ_BAAANY010000008.1"/>
</dbReference>
<dbReference type="SUPFAM" id="SSF51430">
    <property type="entry name" value="NAD(P)-linked oxidoreductase"/>
    <property type="match status" value="1"/>
</dbReference>
<evidence type="ECO:0000259" key="1">
    <source>
        <dbReference type="Pfam" id="PF00248"/>
    </source>
</evidence>
<comment type="caution">
    <text evidence="2">The sequence shown here is derived from an EMBL/GenBank/DDBJ whole genome shotgun (WGS) entry which is preliminary data.</text>
</comment>
<sequence>MTRKIGRSGIEVSPIGVGTWAIGGPFFSGGQPLGWGDVDDDESVRMLRRAVELGANLIDTADVYGAGHAESVIGRAFAGRRDDVVIATKWGNTYDEATREMGPWNATPEYVRTALTASLRRLRTDYVDILQLHLDVAVSVADGLLETCDKLLAEGKIRAYGCSTDTVALAERFADAQASVVQHQLNVLDDAPQMLALCERRELASLNRSPLAMGLLSDKITAQTHIGGTDIRARQPEWLRWFHDGRPDAEFLRRRDAIREILTGGGRTLAQGALAWTLARSRQTVPIPGCRTIAQVEENLGTLDRPPLTAADLTDIARLSTVD</sequence>
<accession>A0ABP4SME5</accession>
<dbReference type="PANTHER" id="PTHR43312">
    <property type="entry name" value="D-THREO-ALDOSE 1-DEHYDROGENASE"/>
    <property type="match status" value="1"/>
</dbReference>
<reference evidence="3" key="1">
    <citation type="journal article" date="2019" name="Int. J. Syst. Evol. Microbiol.">
        <title>The Global Catalogue of Microorganisms (GCM) 10K type strain sequencing project: providing services to taxonomists for standard genome sequencing and annotation.</title>
        <authorList>
            <consortium name="The Broad Institute Genomics Platform"/>
            <consortium name="The Broad Institute Genome Sequencing Center for Infectious Disease"/>
            <person name="Wu L."/>
            <person name="Ma J."/>
        </authorList>
    </citation>
    <scope>NUCLEOTIDE SEQUENCE [LARGE SCALE GENOMIC DNA]</scope>
    <source>
        <strain evidence="3">JCM 14718</strain>
    </source>
</reference>
<dbReference type="EMBL" id="BAAANY010000008">
    <property type="protein sequence ID" value="GAA1671797.1"/>
    <property type="molecule type" value="Genomic_DNA"/>
</dbReference>
<dbReference type="PANTHER" id="PTHR43312:SF1">
    <property type="entry name" value="NADP-DEPENDENT OXIDOREDUCTASE DOMAIN-CONTAINING PROTEIN"/>
    <property type="match status" value="1"/>
</dbReference>
<dbReference type="InterPro" id="IPR036812">
    <property type="entry name" value="NAD(P)_OxRdtase_dom_sf"/>
</dbReference>
<dbReference type="Gene3D" id="3.20.20.100">
    <property type="entry name" value="NADP-dependent oxidoreductase domain"/>
    <property type="match status" value="1"/>
</dbReference>
<feature type="domain" description="NADP-dependent oxidoreductase" evidence="1">
    <location>
        <begin position="14"/>
        <end position="319"/>
    </location>
</feature>
<proteinExistence type="predicted"/>
<dbReference type="Pfam" id="PF00248">
    <property type="entry name" value="Aldo_ket_red"/>
    <property type="match status" value="1"/>
</dbReference>
<organism evidence="2 3">
    <name type="scientific">Fodinicola feengrottensis</name>
    <dbReference type="NCBI Taxonomy" id="435914"/>
    <lineage>
        <taxon>Bacteria</taxon>
        <taxon>Bacillati</taxon>
        <taxon>Actinomycetota</taxon>
        <taxon>Actinomycetes</taxon>
        <taxon>Mycobacteriales</taxon>
        <taxon>Fodinicola</taxon>
    </lineage>
</organism>
<protein>
    <submittedName>
        <fullName evidence="2">Aldo/keto reductase</fullName>
    </submittedName>
</protein>